<feature type="compositionally biased region" description="Polar residues" evidence="1">
    <location>
        <begin position="310"/>
        <end position="361"/>
    </location>
</feature>
<dbReference type="AlphaFoldDB" id="A0A6A7BWN5"/>
<evidence type="ECO:0000256" key="1">
    <source>
        <dbReference type="SAM" id="MobiDB-lite"/>
    </source>
</evidence>
<sequence length="424" mass="47013">MSTIPAMTSKQAKAAYRARGCPTMTDKEKRQMERDMELSRREEVIKEQKRKAELRKKKAEAAVHAKEEAKAMVGSQRICDRYGHLSSQYHLGAFFGEKKRKNVADTSKPEEFKSKEPKSKEPKSAAPKAKEPKPDETAFDDSDLEDEVLLEVLDSAKRPKQAEDELPAPANEMPEPDVVKPKPLTKAEDELSSFIDEFESPSQIAREIAEEPPRMMLKDAISARLDEAKASVKSPDAPYEPDSSDLDDPDISSEDLLMLELKASKSSPGTSYARLRPDPGPEIGPHRYASNSLPQPNPLPRNSRIMAGPTQMSMQPPSDGASDTQPRSANNIQVKTLQSKSQENPKTKPTSTTLNKSTPPDAQTRDRVPAVNQAPRRVIFVPRNASRQPRSVRHNPPINQPPPEAVNGYTLSELESLIDEDPGV</sequence>
<name>A0A6A7BWN5_9PEZI</name>
<feature type="compositionally biased region" description="Acidic residues" evidence="1">
    <location>
        <begin position="242"/>
        <end position="253"/>
    </location>
</feature>
<accession>A0A6A7BWN5</accession>
<keyword evidence="3" id="KW-1185">Reference proteome</keyword>
<organism evidence="2 3">
    <name type="scientific">Piedraia hortae CBS 480.64</name>
    <dbReference type="NCBI Taxonomy" id="1314780"/>
    <lineage>
        <taxon>Eukaryota</taxon>
        <taxon>Fungi</taxon>
        <taxon>Dikarya</taxon>
        <taxon>Ascomycota</taxon>
        <taxon>Pezizomycotina</taxon>
        <taxon>Dothideomycetes</taxon>
        <taxon>Dothideomycetidae</taxon>
        <taxon>Capnodiales</taxon>
        <taxon>Piedraiaceae</taxon>
        <taxon>Piedraia</taxon>
    </lineage>
</organism>
<dbReference type="EMBL" id="MU005993">
    <property type="protein sequence ID" value="KAF2859397.1"/>
    <property type="molecule type" value="Genomic_DNA"/>
</dbReference>
<feature type="compositionally biased region" description="Basic and acidic residues" evidence="1">
    <location>
        <begin position="177"/>
        <end position="189"/>
    </location>
</feature>
<proteinExistence type="predicted"/>
<feature type="region of interest" description="Disordered" evidence="1">
    <location>
        <begin position="96"/>
        <end position="407"/>
    </location>
</feature>
<feature type="region of interest" description="Disordered" evidence="1">
    <location>
        <begin position="1"/>
        <end position="52"/>
    </location>
</feature>
<feature type="compositionally biased region" description="Basic and acidic residues" evidence="1">
    <location>
        <begin position="107"/>
        <end position="136"/>
    </location>
</feature>
<feature type="compositionally biased region" description="Basic and acidic residues" evidence="1">
    <location>
        <begin position="154"/>
        <end position="163"/>
    </location>
</feature>
<evidence type="ECO:0000313" key="2">
    <source>
        <dbReference type="EMBL" id="KAF2859397.1"/>
    </source>
</evidence>
<evidence type="ECO:0000313" key="3">
    <source>
        <dbReference type="Proteomes" id="UP000799421"/>
    </source>
</evidence>
<protein>
    <submittedName>
        <fullName evidence="2">Uncharacterized protein</fullName>
    </submittedName>
</protein>
<gene>
    <name evidence="2" type="ORF">K470DRAFT_271574</name>
</gene>
<feature type="compositionally biased region" description="Basic and acidic residues" evidence="1">
    <location>
        <begin position="207"/>
        <end position="217"/>
    </location>
</feature>
<dbReference type="Proteomes" id="UP000799421">
    <property type="component" value="Unassembled WGS sequence"/>
</dbReference>
<dbReference type="OrthoDB" id="3942661at2759"/>
<feature type="compositionally biased region" description="Acidic residues" evidence="1">
    <location>
        <begin position="137"/>
        <end position="149"/>
    </location>
</feature>
<reference evidence="2" key="1">
    <citation type="journal article" date="2020" name="Stud. Mycol.">
        <title>101 Dothideomycetes genomes: a test case for predicting lifestyles and emergence of pathogens.</title>
        <authorList>
            <person name="Haridas S."/>
            <person name="Albert R."/>
            <person name="Binder M."/>
            <person name="Bloem J."/>
            <person name="Labutti K."/>
            <person name="Salamov A."/>
            <person name="Andreopoulos B."/>
            <person name="Baker S."/>
            <person name="Barry K."/>
            <person name="Bills G."/>
            <person name="Bluhm B."/>
            <person name="Cannon C."/>
            <person name="Castanera R."/>
            <person name="Culley D."/>
            <person name="Daum C."/>
            <person name="Ezra D."/>
            <person name="Gonzalez J."/>
            <person name="Henrissat B."/>
            <person name="Kuo A."/>
            <person name="Liang C."/>
            <person name="Lipzen A."/>
            <person name="Lutzoni F."/>
            <person name="Magnuson J."/>
            <person name="Mondo S."/>
            <person name="Nolan M."/>
            <person name="Ohm R."/>
            <person name="Pangilinan J."/>
            <person name="Park H.-J."/>
            <person name="Ramirez L."/>
            <person name="Alfaro M."/>
            <person name="Sun H."/>
            <person name="Tritt A."/>
            <person name="Yoshinaga Y."/>
            <person name="Zwiers L.-H."/>
            <person name="Turgeon B."/>
            <person name="Goodwin S."/>
            <person name="Spatafora J."/>
            <person name="Crous P."/>
            <person name="Grigoriev I."/>
        </authorList>
    </citation>
    <scope>NUCLEOTIDE SEQUENCE</scope>
    <source>
        <strain evidence="2">CBS 480.64</strain>
    </source>
</reference>
<feature type="compositionally biased region" description="Polar residues" evidence="1">
    <location>
        <begin position="1"/>
        <end position="11"/>
    </location>
</feature>
<feature type="compositionally biased region" description="Basic and acidic residues" evidence="1">
    <location>
        <begin position="25"/>
        <end position="51"/>
    </location>
</feature>